<keyword evidence="5" id="KW-0997">Cell inner membrane</keyword>
<dbReference type="InterPro" id="IPR013525">
    <property type="entry name" value="ABC2_TM"/>
</dbReference>
<evidence type="ECO:0000256" key="5">
    <source>
        <dbReference type="ARBA" id="ARBA00022519"/>
    </source>
</evidence>
<dbReference type="RefSeq" id="WP_094660361.1">
    <property type="nucleotide sequence ID" value="NZ_JBKZBO010000060.1"/>
</dbReference>
<reference evidence="11 12" key="1">
    <citation type="journal article" date="2017" name="BMC Genomics">
        <title>Comparative genomic and phylogenomic analyses of the Bifidobacteriaceae family.</title>
        <authorList>
            <person name="Lugli G.A."/>
            <person name="Milani C."/>
            <person name="Turroni F."/>
            <person name="Duranti S."/>
            <person name="Mancabelli L."/>
            <person name="Mangifesta M."/>
            <person name="Ferrario C."/>
            <person name="Modesto M."/>
            <person name="Mattarelli P."/>
            <person name="Jiri K."/>
            <person name="van Sinderen D."/>
            <person name="Ventura M."/>
        </authorList>
    </citation>
    <scope>NUCLEOTIDE SEQUENCE [LARGE SCALE GENOMIC DNA]</scope>
    <source>
        <strain evidence="11 12">DSM 24742</strain>
    </source>
</reference>
<name>A0A261EZR5_9BIFI</name>
<dbReference type="GO" id="GO:0005886">
    <property type="term" value="C:plasma membrane"/>
    <property type="evidence" value="ECO:0007669"/>
    <property type="project" value="UniProtKB-SubCell"/>
</dbReference>
<evidence type="ECO:0000256" key="3">
    <source>
        <dbReference type="ARBA" id="ARBA00022448"/>
    </source>
</evidence>
<comment type="caution">
    <text evidence="11">The sequence shown here is derived from an EMBL/GenBank/DDBJ whole genome shotgun (WGS) entry which is preliminary data.</text>
</comment>
<evidence type="ECO:0000313" key="12">
    <source>
        <dbReference type="Proteomes" id="UP000216725"/>
    </source>
</evidence>
<dbReference type="GO" id="GO:0015920">
    <property type="term" value="P:lipopolysaccharide transport"/>
    <property type="evidence" value="ECO:0007669"/>
    <property type="project" value="TreeGrafter"/>
</dbReference>
<keyword evidence="11" id="KW-0808">Transferase</keyword>
<keyword evidence="3 9" id="KW-0813">Transport</keyword>
<feature type="transmembrane region" description="Helical" evidence="9">
    <location>
        <begin position="56"/>
        <end position="78"/>
    </location>
</feature>
<evidence type="ECO:0000256" key="7">
    <source>
        <dbReference type="ARBA" id="ARBA00022989"/>
    </source>
</evidence>
<dbReference type="PANTHER" id="PTHR30413:SF8">
    <property type="entry name" value="TRANSPORT PERMEASE PROTEIN"/>
    <property type="match status" value="1"/>
</dbReference>
<dbReference type="AlphaFoldDB" id="A0A261EZR5"/>
<feature type="transmembrane region" description="Helical" evidence="9">
    <location>
        <begin position="164"/>
        <end position="189"/>
    </location>
</feature>
<dbReference type="PROSITE" id="PS51012">
    <property type="entry name" value="ABC_TM2"/>
    <property type="match status" value="1"/>
</dbReference>
<protein>
    <recommendedName>
        <fullName evidence="9">Transport permease protein</fullName>
    </recommendedName>
</protein>
<dbReference type="EMBL" id="MWWR01000004">
    <property type="protein sequence ID" value="OZG52337.1"/>
    <property type="molecule type" value="Genomic_DNA"/>
</dbReference>
<comment type="similarity">
    <text evidence="2 9">Belongs to the ABC-2 integral membrane protein family.</text>
</comment>
<evidence type="ECO:0000256" key="1">
    <source>
        <dbReference type="ARBA" id="ARBA00004429"/>
    </source>
</evidence>
<accession>A0A261EZR5</accession>
<keyword evidence="12" id="KW-1185">Reference proteome</keyword>
<organism evidence="11 12">
    <name type="scientific">Pseudoscardovia radai</name>
    <dbReference type="NCBI Taxonomy" id="987066"/>
    <lineage>
        <taxon>Bacteria</taxon>
        <taxon>Bacillati</taxon>
        <taxon>Actinomycetota</taxon>
        <taxon>Actinomycetes</taxon>
        <taxon>Bifidobacteriales</taxon>
        <taxon>Bifidobacteriaceae</taxon>
        <taxon>Pseudoscardovia</taxon>
    </lineage>
</organism>
<evidence type="ECO:0000256" key="6">
    <source>
        <dbReference type="ARBA" id="ARBA00022692"/>
    </source>
</evidence>
<dbReference type="PANTHER" id="PTHR30413">
    <property type="entry name" value="INNER MEMBRANE TRANSPORT PERMEASE"/>
    <property type="match status" value="1"/>
</dbReference>
<keyword evidence="4 9" id="KW-1003">Cell membrane</keyword>
<feature type="transmembrane region" description="Helical" evidence="9">
    <location>
        <begin position="131"/>
        <end position="158"/>
    </location>
</feature>
<evidence type="ECO:0000313" key="11">
    <source>
        <dbReference type="EMBL" id="OZG52337.1"/>
    </source>
</evidence>
<feature type="transmembrane region" description="Helical" evidence="9">
    <location>
        <begin position="90"/>
        <end position="110"/>
    </location>
</feature>
<dbReference type="GO" id="GO:0016740">
    <property type="term" value="F:transferase activity"/>
    <property type="evidence" value="ECO:0007669"/>
    <property type="project" value="UniProtKB-KW"/>
</dbReference>
<gene>
    <name evidence="11" type="ORF">PSRA_0526</name>
</gene>
<evidence type="ECO:0000256" key="2">
    <source>
        <dbReference type="ARBA" id="ARBA00007783"/>
    </source>
</evidence>
<evidence type="ECO:0000259" key="10">
    <source>
        <dbReference type="PROSITE" id="PS51012"/>
    </source>
</evidence>
<evidence type="ECO:0000256" key="8">
    <source>
        <dbReference type="ARBA" id="ARBA00023136"/>
    </source>
</evidence>
<feature type="transmembrane region" description="Helical" evidence="9">
    <location>
        <begin position="266"/>
        <end position="287"/>
    </location>
</feature>
<evidence type="ECO:0000256" key="9">
    <source>
        <dbReference type="RuleBase" id="RU361157"/>
    </source>
</evidence>
<dbReference type="Pfam" id="PF01061">
    <property type="entry name" value="ABC2_membrane"/>
    <property type="match status" value="1"/>
</dbReference>
<dbReference type="InterPro" id="IPR047817">
    <property type="entry name" value="ABC2_TM_bact-type"/>
</dbReference>
<dbReference type="OrthoDB" id="9789409at2"/>
<keyword evidence="7 9" id="KW-1133">Transmembrane helix</keyword>
<comment type="subcellular location">
    <subcellularLocation>
        <location evidence="1">Cell inner membrane</location>
        <topology evidence="1">Multi-pass membrane protein</topology>
    </subcellularLocation>
    <subcellularLocation>
        <location evidence="9">Cell membrane</location>
        <topology evidence="9">Multi-pass membrane protein</topology>
    </subcellularLocation>
</comment>
<dbReference type="GO" id="GO:0140359">
    <property type="term" value="F:ABC-type transporter activity"/>
    <property type="evidence" value="ECO:0007669"/>
    <property type="project" value="InterPro"/>
</dbReference>
<sequence length="297" mass="33207">MNNSVTEPNRDAAGAASAAAAAPKPAKPVETGKSNYSLVVLKELVKTDFKMRYQGSLLGVAWTVLKPLMLFVVMYFVFVRFLKFTDGTPHFAMVLLLGIVLWNFFAEATNMGMQSIVSRGDLMRKVHFPNYIIVIAATLNSMISLAINLGVVIVFSIINGVHFTWRVALVPVGILELYAITVGVALMLATFNVYYRDIQHLWEVFLQALFYAMPIIYPLSMAVNVSPRFAELILLNPVAQTIQDIRYWLIAPETTPTTWNYIHDPWVAAIPLLLVAAVLALGIYVFNRNSRKFAEIM</sequence>
<feature type="transmembrane region" description="Helical" evidence="9">
    <location>
        <begin position="201"/>
        <end position="219"/>
    </location>
</feature>
<feature type="domain" description="ABC transmembrane type-2" evidence="10">
    <location>
        <begin position="58"/>
        <end position="289"/>
    </location>
</feature>
<keyword evidence="6 9" id="KW-0812">Transmembrane</keyword>
<proteinExistence type="inferred from homology"/>
<evidence type="ECO:0000256" key="4">
    <source>
        <dbReference type="ARBA" id="ARBA00022475"/>
    </source>
</evidence>
<keyword evidence="8 9" id="KW-0472">Membrane</keyword>
<dbReference type="Proteomes" id="UP000216725">
    <property type="component" value="Unassembled WGS sequence"/>
</dbReference>